<sequence>MHMKYMIAIDVKSGGCRRTKRRTPPHQEDVMSHSPPQAIYVAGRWRKPATDELIDVVDPTTEELLARVPRCSPADADLAVEAAHAAQEDWAQVPQPERIGAVGALLKALEARADRLTEAVVDDVGTPLRIADKLQTHLPLAAVTGFLDAARGVEDPVRIGNSTVRRSPVGVVAAITPWNYPLLQTLGKVVPALLSGSTVVLKPSEVAPLVPYLLAEAVAEAGLPPGVFNLLSGLGPEVGAALAGHPDVDMVSFTGSIQGGQAVAAAAAPGIKRVALELGGKSAAVVLPGADLERAVKATVSSCLLNSGQTCLALTRLIVPRAQYSEAVEQAAALAARFTPGDPRDPGTKQGPLVSAAQRARVRGFIDRAAADGARIAAGGSRAPEGLDRGFFVRPTVVADVDADAEIAQEEVFGPVLVVLPHDGPDDAIRIADGTRYGLSGAVWGPDEESAVALARRLRTGQVDINGGAFNPAAPFGGMKLSGTGREFGRFGLEEYYQLQSLQH</sequence>
<dbReference type="Proteomes" id="UP001500466">
    <property type="component" value="Unassembled WGS sequence"/>
</dbReference>
<dbReference type="Gene3D" id="3.40.309.10">
    <property type="entry name" value="Aldehyde Dehydrogenase, Chain A, domain 2"/>
    <property type="match status" value="1"/>
</dbReference>
<dbReference type="SUPFAM" id="SSF53720">
    <property type="entry name" value="ALDH-like"/>
    <property type="match status" value="1"/>
</dbReference>
<protein>
    <recommendedName>
        <fullName evidence="3">aldehyde dehydrogenase (NAD(+))</fullName>
        <ecNumber evidence="3">1.2.1.3</ecNumber>
    </recommendedName>
</protein>
<dbReference type="InterPro" id="IPR015590">
    <property type="entry name" value="Aldehyde_DH_dom"/>
</dbReference>
<dbReference type="InterPro" id="IPR016160">
    <property type="entry name" value="Ald_DH_CS_CYS"/>
</dbReference>
<name>A0ABP9I8V6_9ACTN</name>
<dbReference type="PROSITE" id="PS00070">
    <property type="entry name" value="ALDEHYDE_DEHYDR_CYS"/>
    <property type="match status" value="1"/>
</dbReference>
<dbReference type="InterPro" id="IPR016161">
    <property type="entry name" value="Ald_DH/histidinol_DH"/>
</dbReference>
<feature type="active site" evidence="5">
    <location>
        <position position="277"/>
    </location>
</feature>
<feature type="domain" description="Aldehyde dehydrogenase" evidence="7">
    <location>
        <begin position="45"/>
        <end position="501"/>
    </location>
</feature>
<evidence type="ECO:0000256" key="1">
    <source>
        <dbReference type="ARBA" id="ARBA00009986"/>
    </source>
</evidence>
<evidence type="ECO:0000256" key="4">
    <source>
        <dbReference type="ARBA" id="ARBA00049194"/>
    </source>
</evidence>
<evidence type="ECO:0000259" key="7">
    <source>
        <dbReference type="Pfam" id="PF00171"/>
    </source>
</evidence>
<dbReference type="CDD" id="cd07138">
    <property type="entry name" value="ALDH_CddD_SSP0762"/>
    <property type="match status" value="1"/>
</dbReference>
<keyword evidence="2 6" id="KW-0560">Oxidoreductase</keyword>
<dbReference type="EMBL" id="BAABHS010000041">
    <property type="protein sequence ID" value="GAA4990667.1"/>
    <property type="molecule type" value="Genomic_DNA"/>
</dbReference>
<evidence type="ECO:0000313" key="9">
    <source>
        <dbReference type="Proteomes" id="UP001500466"/>
    </source>
</evidence>
<accession>A0ABP9I8V6</accession>
<dbReference type="Pfam" id="PF00171">
    <property type="entry name" value="Aldedh"/>
    <property type="match status" value="1"/>
</dbReference>
<proteinExistence type="inferred from homology"/>
<evidence type="ECO:0000256" key="3">
    <source>
        <dbReference type="ARBA" id="ARBA00024226"/>
    </source>
</evidence>
<comment type="similarity">
    <text evidence="1 6">Belongs to the aldehyde dehydrogenase family.</text>
</comment>
<dbReference type="PROSITE" id="PS00687">
    <property type="entry name" value="ALDEHYDE_DEHYDR_GLU"/>
    <property type="match status" value="1"/>
</dbReference>
<dbReference type="Gene3D" id="3.40.605.10">
    <property type="entry name" value="Aldehyde Dehydrogenase, Chain A, domain 1"/>
    <property type="match status" value="1"/>
</dbReference>
<gene>
    <name evidence="8" type="ORF">GCM10023205_72820</name>
</gene>
<evidence type="ECO:0000256" key="5">
    <source>
        <dbReference type="PROSITE-ProRule" id="PRU10007"/>
    </source>
</evidence>
<keyword evidence="9" id="KW-1185">Reference proteome</keyword>
<dbReference type="InterPro" id="IPR029510">
    <property type="entry name" value="Ald_DH_CS_GLU"/>
</dbReference>
<evidence type="ECO:0000256" key="6">
    <source>
        <dbReference type="RuleBase" id="RU003345"/>
    </source>
</evidence>
<comment type="caution">
    <text evidence="8">The sequence shown here is derived from an EMBL/GenBank/DDBJ whole genome shotgun (WGS) entry which is preliminary data.</text>
</comment>
<evidence type="ECO:0000256" key="2">
    <source>
        <dbReference type="ARBA" id="ARBA00023002"/>
    </source>
</evidence>
<dbReference type="PANTHER" id="PTHR42804:SF1">
    <property type="entry name" value="ALDEHYDE DEHYDROGENASE-RELATED"/>
    <property type="match status" value="1"/>
</dbReference>
<evidence type="ECO:0000313" key="8">
    <source>
        <dbReference type="EMBL" id="GAA4990667.1"/>
    </source>
</evidence>
<dbReference type="PANTHER" id="PTHR42804">
    <property type="entry name" value="ALDEHYDE DEHYDROGENASE"/>
    <property type="match status" value="1"/>
</dbReference>
<reference evidence="9" key="1">
    <citation type="journal article" date="2019" name="Int. J. Syst. Evol. Microbiol.">
        <title>The Global Catalogue of Microorganisms (GCM) 10K type strain sequencing project: providing services to taxonomists for standard genome sequencing and annotation.</title>
        <authorList>
            <consortium name="The Broad Institute Genomics Platform"/>
            <consortium name="The Broad Institute Genome Sequencing Center for Infectious Disease"/>
            <person name="Wu L."/>
            <person name="Ma J."/>
        </authorList>
    </citation>
    <scope>NUCLEOTIDE SEQUENCE [LARGE SCALE GENOMIC DNA]</scope>
    <source>
        <strain evidence="9">JCM 17986</strain>
    </source>
</reference>
<dbReference type="InterPro" id="IPR016162">
    <property type="entry name" value="Ald_DH_N"/>
</dbReference>
<organism evidence="8 9">
    <name type="scientific">Yinghuangia aomiensis</name>
    <dbReference type="NCBI Taxonomy" id="676205"/>
    <lineage>
        <taxon>Bacteria</taxon>
        <taxon>Bacillati</taxon>
        <taxon>Actinomycetota</taxon>
        <taxon>Actinomycetes</taxon>
        <taxon>Kitasatosporales</taxon>
        <taxon>Streptomycetaceae</taxon>
        <taxon>Yinghuangia</taxon>
    </lineage>
</organism>
<dbReference type="InterPro" id="IPR016163">
    <property type="entry name" value="Ald_DH_C"/>
</dbReference>
<comment type="catalytic activity">
    <reaction evidence="4">
        <text>an aldehyde + NAD(+) + H2O = a carboxylate + NADH + 2 H(+)</text>
        <dbReference type="Rhea" id="RHEA:16185"/>
        <dbReference type="ChEBI" id="CHEBI:15377"/>
        <dbReference type="ChEBI" id="CHEBI:15378"/>
        <dbReference type="ChEBI" id="CHEBI:17478"/>
        <dbReference type="ChEBI" id="CHEBI:29067"/>
        <dbReference type="ChEBI" id="CHEBI:57540"/>
        <dbReference type="ChEBI" id="CHEBI:57945"/>
        <dbReference type="EC" id="1.2.1.3"/>
    </reaction>
</comment>
<dbReference type="EC" id="1.2.1.3" evidence="3"/>